<gene>
    <name evidence="5" type="ORF">WMO62_01700</name>
</gene>
<dbReference type="SUPFAM" id="SSF52540">
    <property type="entry name" value="P-loop containing nucleoside triphosphate hydrolases"/>
    <property type="match status" value="1"/>
</dbReference>
<dbReference type="InterPro" id="IPR050319">
    <property type="entry name" value="ABC_transp_ATP-bind"/>
</dbReference>
<dbReference type="GO" id="GO:0005524">
    <property type="term" value="F:ATP binding"/>
    <property type="evidence" value="ECO:0007669"/>
    <property type="project" value="UniProtKB-KW"/>
</dbReference>
<dbReference type="Pfam" id="PF00005">
    <property type="entry name" value="ABC_tran"/>
    <property type="match status" value="1"/>
</dbReference>
<protein>
    <submittedName>
        <fullName evidence="5">Dipeptide/oligopeptide/nickel ABC transporter ATP-binding protein</fullName>
    </submittedName>
</protein>
<name>A0ABV1HXA9_9FIRM</name>
<dbReference type="Proteomes" id="UP001470288">
    <property type="component" value="Unassembled WGS sequence"/>
</dbReference>
<dbReference type="EMBL" id="JBBMFC010000002">
    <property type="protein sequence ID" value="MEQ2577553.1"/>
    <property type="molecule type" value="Genomic_DNA"/>
</dbReference>
<evidence type="ECO:0000256" key="1">
    <source>
        <dbReference type="ARBA" id="ARBA00022448"/>
    </source>
</evidence>
<keyword evidence="3 5" id="KW-0067">ATP-binding</keyword>
<evidence type="ECO:0000313" key="5">
    <source>
        <dbReference type="EMBL" id="MEQ2577553.1"/>
    </source>
</evidence>
<feature type="domain" description="ABC transporter" evidence="4">
    <location>
        <begin position="3"/>
        <end position="242"/>
    </location>
</feature>
<evidence type="ECO:0000313" key="6">
    <source>
        <dbReference type="Proteomes" id="UP001470288"/>
    </source>
</evidence>
<dbReference type="SMART" id="SM00382">
    <property type="entry name" value="AAA"/>
    <property type="match status" value="1"/>
</dbReference>
<keyword evidence="2" id="KW-0547">Nucleotide-binding</keyword>
<evidence type="ECO:0000259" key="4">
    <source>
        <dbReference type="PROSITE" id="PS50893"/>
    </source>
</evidence>
<dbReference type="RefSeq" id="WP_118438645.1">
    <property type="nucleotide sequence ID" value="NZ_JBBMFC010000002.1"/>
</dbReference>
<dbReference type="InterPro" id="IPR027417">
    <property type="entry name" value="P-loop_NTPase"/>
</dbReference>
<dbReference type="PROSITE" id="PS00211">
    <property type="entry name" value="ABC_TRANSPORTER_1"/>
    <property type="match status" value="1"/>
</dbReference>
<dbReference type="Gene3D" id="3.40.50.300">
    <property type="entry name" value="P-loop containing nucleotide triphosphate hydrolases"/>
    <property type="match status" value="1"/>
</dbReference>
<dbReference type="InterPro" id="IPR003593">
    <property type="entry name" value="AAA+_ATPase"/>
</dbReference>
<comment type="caution">
    <text evidence="5">The sequence shown here is derived from an EMBL/GenBank/DDBJ whole genome shotgun (WGS) entry which is preliminary data.</text>
</comment>
<accession>A0ABV1HXA9</accession>
<sequence>MQLDVLDVNKSYGKESILHHIEFSVGSGEIVGLVGESGCGKSTLARLLCCYEKPDSGKILFCGEDTAGFGKKERQQFRRSVQMILQDSLSSLDPKMSVGQTLHETLKYNGVSDVTQREDKIRKTLEIVLLPADLLEKRPSQLSGGERQRISICRALLVDPQLLICDEITSSLDVITRYHLLGELKRLNKEKDLPMVFISHDLKSVKSISDRILVMYQGRIVEELKKEDGFRYEHLYTARLLESLPIDHPSKRESLVHNFEDEVLTAV</sequence>
<dbReference type="CDD" id="cd03257">
    <property type="entry name" value="ABC_NikE_OppD_transporters"/>
    <property type="match status" value="1"/>
</dbReference>
<keyword evidence="6" id="KW-1185">Reference proteome</keyword>
<evidence type="ECO:0000256" key="2">
    <source>
        <dbReference type="ARBA" id="ARBA00022741"/>
    </source>
</evidence>
<keyword evidence="1" id="KW-0813">Transport</keyword>
<dbReference type="InterPro" id="IPR003439">
    <property type="entry name" value="ABC_transporter-like_ATP-bd"/>
</dbReference>
<dbReference type="PROSITE" id="PS50893">
    <property type="entry name" value="ABC_TRANSPORTER_2"/>
    <property type="match status" value="1"/>
</dbReference>
<dbReference type="InterPro" id="IPR017871">
    <property type="entry name" value="ABC_transporter-like_CS"/>
</dbReference>
<proteinExistence type="predicted"/>
<reference evidence="5 6" key="1">
    <citation type="submission" date="2024-03" db="EMBL/GenBank/DDBJ databases">
        <title>Human intestinal bacterial collection.</title>
        <authorList>
            <person name="Pauvert C."/>
            <person name="Hitch T.C.A."/>
            <person name="Clavel T."/>
        </authorList>
    </citation>
    <scope>NUCLEOTIDE SEQUENCE [LARGE SCALE GENOMIC DNA]</scope>
    <source>
        <strain evidence="5 6">CLA-AA-H78B</strain>
    </source>
</reference>
<evidence type="ECO:0000256" key="3">
    <source>
        <dbReference type="ARBA" id="ARBA00022840"/>
    </source>
</evidence>
<dbReference type="PANTHER" id="PTHR43776">
    <property type="entry name" value="TRANSPORT ATP-BINDING PROTEIN"/>
    <property type="match status" value="1"/>
</dbReference>
<dbReference type="PANTHER" id="PTHR43776:SF8">
    <property type="entry name" value="ABC TRANSPORTER, ATP-BINDING PROTEIN"/>
    <property type="match status" value="1"/>
</dbReference>
<organism evidence="5 6">
    <name type="scientific">Hominiventricola aquisgranensis</name>
    <dbReference type="NCBI Taxonomy" id="3133164"/>
    <lineage>
        <taxon>Bacteria</taxon>
        <taxon>Bacillati</taxon>
        <taxon>Bacillota</taxon>
        <taxon>Clostridia</taxon>
        <taxon>Lachnospirales</taxon>
        <taxon>Lachnospiraceae</taxon>
        <taxon>Hominiventricola</taxon>
    </lineage>
</organism>